<comment type="caution">
    <text evidence="2">The sequence shown here is derived from an EMBL/GenBank/DDBJ whole genome shotgun (WGS) entry which is preliminary data.</text>
</comment>
<gene>
    <name evidence="2" type="ORF">ABVK25_008670</name>
</gene>
<keyword evidence="1" id="KW-0732">Signal</keyword>
<name>A0ABR4B2E3_9LECA</name>
<accession>A0ABR4B2E3</accession>
<keyword evidence="3" id="KW-1185">Reference proteome</keyword>
<protein>
    <submittedName>
        <fullName evidence="2">Uncharacterized protein</fullName>
    </submittedName>
</protein>
<dbReference type="EMBL" id="JBHFEH010000039">
    <property type="protein sequence ID" value="KAL2051076.1"/>
    <property type="molecule type" value="Genomic_DNA"/>
</dbReference>
<feature type="chain" id="PRO_5046422356" evidence="1">
    <location>
        <begin position="23"/>
        <end position="67"/>
    </location>
</feature>
<organism evidence="2 3">
    <name type="scientific">Lepraria finkii</name>
    <dbReference type="NCBI Taxonomy" id="1340010"/>
    <lineage>
        <taxon>Eukaryota</taxon>
        <taxon>Fungi</taxon>
        <taxon>Dikarya</taxon>
        <taxon>Ascomycota</taxon>
        <taxon>Pezizomycotina</taxon>
        <taxon>Lecanoromycetes</taxon>
        <taxon>OSLEUM clade</taxon>
        <taxon>Lecanoromycetidae</taxon>
        <taxon>Lecanorales</taxon>
        <taxon>Lecanorineae</taxon>
        <taxon>Stereocaulaceae</taxon>
        <taxon>Lepraria</taxon>
    </lineage>
</organism>
<feature type="signal peptide" evidence="1">
    <location>
        <begin position="1"/>
        <end position="22"/>
    </location>
</feature>
<proteinExistence type="predicted"/>
<evidence type="ECO:0000313" key="3">
    <source>
        <dbReference type="Proteomes" id="UP001590951"/>
    </source>
</evidence>
<dbReference type="Proteomes" id="UP001590951">
    <property type="component" value="Unassembled WGS sequence"/>
</dbReference>
<evidence type="ECO:0000256" key="1">
    <source>
        <dbReference type="SAM" id="SignalP"/>
    </source>
</evidence>
<reference evidence="2 3" key="1">
    <citation type="submission" date="2024-09" db="EMBL/GenBank/DDBJ databases">
        <title>Rethinking Asexuality: The Enigmatic Case of Functional Sexual Genes in Lepraria (Stereocaulaceae).</title>
        <authorList>
            <person name="Doellman M."/>
            <person name="Sun Y."/>
            <person name="Barcenas-Pena A."/>
            <person name="Lumbsch H.T."/>
            <person name="Grewe F."/>
        </authorList>
    </citation>
    <scope>NUCLEOTIDE SEQUENCE [LARGE SCALE GENOMIC DNA]</scope>
    <source>
        <strain evidence="2 3">Grewe 0041</strain>
    </source>
</reference>
<sequence length="67" mass="7386">MRLYKISHVILLPHFCTHILAAAPPPPSLPTTLGQLPFNFSLNTALNLTNIASQNALPIPLYFHQVP</sequence>
<evidence type="ECO:0000313" key="2">
    <source>
        <dbReference type="EMBL" id="KAL2051076.1"/>
    </source>
</evidence>